<evidence type="ECO:0000256" key="2">
    <source>
        <dbReference type="ARBA" id="ARBA00004448"/>
    </source>
</evidence>
<keyword evidence="14 18" id="KW-0830">Ubiquinone</keyword>
<dbReference type="Pfam" id="PF00361">
    <property type="entry name" value="Proton_antipo_M"/>
    <property type="match status" value="1"/>
</dbReference>
<dbReference type="InterPro" id="IPR001750">
    <property type="entry name" value="ND/Mrp_TM"/>
</dbReference>
<feature type="domain" description="NADH:quinone oxidoreductase/Mrp antiporter transmembrane" evidence="19">
    <location>
        <begin position="23"/>
        <end position="280"/>
    </location>
</feature>
<evidence type="ECO:0000256" key="16">
    <source>
        <dbReference type="ARBA" id="ARBA00023136"/>
    </source>
</evidence>
<evidence type="ECO:0000256" key="8">
    <source>
        <dbReference type="ARBA" id="ARBA00022692"/>
    </source>
</evidence>
<keyword evidence="6" id="KW-0813">Transport</keyword>
<feature type="transmembrane region" description="Helical" evidence="18">
    <location>
        <begin position="172"/>
        <end position="189"/>
    </location>
</feature>
<comment type="subcellular location">
    <subcellularLocation>
        <location evidence="2 18">Mitochondrion inner membrane</location>
        <topology evidence="2 18">Multi-pass membrane protein</topology>
    </subcellularLocation>
</comment>
<comment type="catalytic activity">
    <reaction evidence="17 18">
        <text>a ubiquinone + NADH + 5 H(+)(in) = a ubiquinol + NAD(+) + 4 H(+)(out)</text>
        <dbReference type="Rhea" id="RHEA:29091"/>
        <dbReference type="Rhea" id="RHEA-COMP:9565"/>
        <dbReference type="Rhea" id="RHEA-COMP:9566"/>
        <dbReference type="ChEBI" id="CHEBI:15378"/>
        <dbReference type="ChEBI" id="CHEBI:16389"/>
        <dbReference type="ChEBI" id="CHEBI:17976"/>
        <dbReference type="ChEBI" id="CHEBI:57540"/>
        <dbReference type="ChEBI" id="CHEBI:57945"/>
        <dbReference type="EC" id="7.1.1.2"/>
    </reaction>
</comment>
<keyword evidence="10 18" id="KW-1278">Translocase</keyword>
<reference evidence="20" key="1">
    <citation type="submission" date="2012-06" db="EMBL/GenBank/DDBJ databases">
        <title>Mitogenomics of the Coleoptera under dense taxon sampling.</title>
        <authorList>
            <person name="Timmermans M.J.T.N."/>
            <person name="Lim J."/>
            <person name="Dodsworth S."/>
            <person name="Haran J."/>
            <person name="Ahrens D."/>
            <person name="Bocak L."/>
            <person name="London A."/>
            <person name="Culverwell L."/>
            <person name="Vogler A.P."/>
        </authorList>
    </citation>
    <scope>NUCLEOTIDE SEQUENCE</scope>
</reference>
<dbReference type="PRINTS" id="PR01436">
    <property type="entry name" value="NADHDHGNASE2"/>
</dbReference>
<evidence type="ECO:0000256" key="18">
    <source>
        <dbReference type="RuleBase" id="RU003403"/>
    </source>
</evidence>
<evidence type="ECO:0000256" key="11">
    <source>
        <dbReference type="ARBA" id="ARBA00022982"/>
    </source>
</evidence>
<feature type="transmembrane region" description="Helical" evidence="18">
    <location>
        <begin position="270"/>
        <end position="289"/>
    </location>
</feature>
<evidence type="ECO:0000256" key="10">
    <source>
        <dbReference type="ARBA" id="ARBA00022967"/>
    </source>
</evidence>
<evidence type="ECO:0000256" key="5">
    <source>
        <dbReference type="ARBA" id="ARBA00021008"/>
    </source>
</evidence>
<dbReference type="GO" id="GO:0006120">
    <property type="term" value="P:mitochondrial electron transport, NADH to ubiquinone"/>
    <property type="evidence" value="ECO:0007669"/>
    <property type="project" value="InterPro"/>
</dbReference>
<keyword evidence="7 18" id="KW-0679">Respiratory chain</keyword>
<dbReference type="InterPro" id="IPR050175">
    <property type="entry name" value="Complex_I_Subunit_2"/>
</dbReference>
<feature type="transmembrane region" description="Helical" evidence="18">
    <location>
        <begin position="236"/>
        <end position="255"/>
    </location>
</feature>
<evidence type="ECO:0000256" key="7">
    <source>
        <dbReference type="ARBA" id="ARBA00022660"/>
    </source>
</evidence>
<evidence type="ECO:0000256" key="4">
    <source>
        <dbReference type="ARBA" id="ARBA00012944"/>
    </source>
</evidence>
<dbReference type="EMBL" id="JX412804">
    <property type="protein sequence ID" value="ALO77040.1"/>
    <property type="molecule type" value="Genomic_DNA"/>
</dbReference>
<comment type="function">
    <text evidence="1">Core subunit of the mitochondrial membrane respiratory chain NADH dehydrogenase (Complex I) that is believed to belong to the minimal assembly required for catalysis. Complex I functions in the transfer of electrons from NADH to the respiratory chain. The immediate electron acceptor for the enzyme is believed to be ubiquinone.</text>
</comment>
<dbReference type="PANTHER" id="PTHR46552:SF1">
    <property type="entry name" value="NADH-UBIQUINONE OXIDOREDUCTASE CHAIN 2"/>
    <property type="match status" value="1"/>
</dbReference>
<evidence type="ECO:0000256" key="17">
    <source>
        <dbReference type="ARBA" id="ARBA00049551"/>
    </source>
</evidence>
<evidence type="ECO:0000256" key="9">
    <source>
        <dbReference type="ARBA" id="ARBA00022792"/>
    </source>
</evidence>
<feature type="transmembrane region" description="Helical" evidence="18">
    <location>
        <begin position="195"/>
        <end position="215"/>
    </location>
</feature>
<organism evidence="20">
    <name type="scientific">Cryptocephalus sp. CRY01</name>
    <dbReference type="NCBI Taxonomy" id="1205548"/>
    <lineage>
        <taxon>Eukaryota</taxon>
        <taxon>Metazoa</taxon>
        <taxon>Ecdysozoa</taxon>
        <taxon>Arthropoda</taxon>
        <taxon>Hexapoda</taxon>
        <taxon>Insecta</taxon>
        <taxon>Pterygota</taxon>
        <taxon>Neoptera</taxon>
        <taxon>Endopterygota</taxon>
        <taxon>Coleoptera</taxon>
        <taxon>Polyphaga</taxon>
        <taxon>Cucujiformia</taxon>
        <taxon>Chrysomeloidea</taxon>
        <taxon>Chrysomelidae</taxon>
        <taxon>Cryptocephalinae</taxon>
        <taxon>Cryptocephalus</taxon>
    </lineage>
</organism>
<evidence type="ECO:0000256" key="13">
    <source>
        <dbReference type="ARBA" id="ARBA00023027"/>
    </source>
</evidence>
<keyword evidence="15 18" id="KW-0496">Mitochondrion</keyword>
<evidence type="ECO:0000259" key="19">
    <source>
        <dbReference type="Pfam" id="PF00361"/>
    </source>
</evidence>
<keyword evidence="13 18" id="KW-0520">NAD</keyword>
<proteinExistence type="inferred from homology"/>
<keyword evidence="9 18" id="KW-0999">Mitochondrion inner membrane</keyword>
<protein>
    <recommendedName>
        <fullName evidence="5 18">NADH-ubiquinone oxidoreductase chain 2</fullName>
        <ecNumber evidence="4 18">7.1.1.2</ecNumber>
    </recommendedName>
</protein>
<feature type="transmembrane region" description="Helical" evidence="18">
    <location>
        <begin position="310"/>
        <end position="333"/>
    </location>
</feature>
<feature type="transmembrane region" description="Helical" evidence="18">
    <location>
        <begin position="92"/>
        <end position="111"/>
    </location>
</feature>
<evidence type="ECO:0000256" key="3">
    <source>
        <dbReference type="ARBA" id="ARBA00007012"/>
    </source>
</evidence>
<accession>A0A0S2MQP7</accession>
<evidence type="ECO:0000256" key="15">
    <source>
        <dbReference type="ARBA" id="ARBA00023128"/>
    </source>
</evidence>
<keyword evidence="12 18" id="KW-1133">Transmembrane helix</keyword>
<comment type="function">
    <text evidence="18">Core subunit of the mitochondrial membrane respiratory chain NADH dehydrogenase (Complex I) which catalyzes electron transfer from NADH through the respiratory chain, using ubiquinone as an electron acceptor. Essential for the catalytic activity and assembly of complex I.</text>
</comment>
<gene>
    <name evidence="20" type="primary">nad2</name>
</gene>
<evidence type="ECO:0000256" key="14">
    <source>
        <dbReference type="ARBA" id="ARBA00023075"/>
    </source>
</evidence>
<keyword evidence="16 18" id="KW-0472">Membrane</keyword>
<evidence type="ECO:0000256" key="1">
    <source>
        <dbReference type="ARBA" id="ARBA00003257"/>
    </source>
</evidence>
<evidence type="ECO:0000256" key="12">
    <source>
        <dbReference type="ARBA" id="ARBA00022989"/>
    </source>
</evidence>
<sequence>MMKSFKMMFFSTMIIGSLITISSNSWMGMWMGLEINLLSIIPLLSDNDSSHSTEASIKYFITQVTASNIILMAIICMFYNNDQIYNNYHLSMMIQLALFIKIGAAPFHSWFPEVMEGLTWNNCLIMLTWQKIAPMIILMSMISQEMLIYLVILMSATIGSIVGFNQISLRKILAYSSINHIGWMIAAMISTTSIWIIYFLIYTIISMNIILVFNLMKIKTISQIAMIFKNNKLSSLFFSMNFLSLGGLPPFMGFLPKWLTIQQLIFMNNYFIAIWLISLTLIAMFFYLRMSIIPMTIMSQMQLTKLSMKINFILYITNTVSLLALASIGFIFYPL</sequence>
<geneLocation type="mitochondrion" evidence="20"/>
<dbReference type="EC" id="7.1.1.2" evidence="4 18"/>
<keyword evidence="11 18" id="KW-0249">Electron transport</keyword>
<keyword evidence="8 18" id="KW-0812">Transmembrane</keyword>
<dbReference type="InterPro" id="IPR003917">
    <property type="entry name" value="NADH_UbQ_OxRdtase_chain2"/>
</dbReference>
<evidence type="ECO:0000256" key="6">
    <source>
        <dbReference type="ARBA" id="ARBA00022448"/>
    </source>
</evidence>
<dbReference type="GO" id="GO:0005743">
    <property type="term" value="C:mitochondrial inner membrane"/>
    <property type="evidence" value="ECO:0007669"/>
    <property type="project" value="UniProtKB-SubCell"/>
</dbReference>
<feature type="transmembrane region" description="Helical" evidence="18">
    <location>
        <begin position="59"/>
        <end position="80"/>
    </location>
</feature>
<dbReference type="GO" id="GO:0008137">
    <property type="term" value="F:NADH dehydrogenase (ubiquinone) activity"/>
    <property type="evidence" value="ECO:0007669"/>
    <property type="project" value="UniProtKB-EC"/>
</dbReference>
<comment type="similarity">
    <text evidence="3 18">Belongs to the complex I subunit 2 family.</text>
</comment>
<dbReference type="AlphaFoldDB" id="A0A0S2MQP7"/>
<dbReference type="PANTHER" id="PTHR46552">
    <property type="entry name" value="NADH-UBIQUINONE OXIDOREDUCTASE CHAIN 2"/>
    <property type="match status" value="1"/>
</dbReference>
<name>A0A0S2MQP7_9CUCU</name>
<feature type="transmembrane region" description="Helical" evidence="18">
    <location>
        <begin position="146"/>
        <end position="165"/>
    </location>
</feature>
<evidence type="ECO:0000313" key="20">
    <source>
        <dbReference type="EMBL" id="ALO77040.1"/>
    </source>
</evidence>